<organism evidence="10 11">
    <name type="scientific">Streptomyces pseudovenezuelae</name>
    <dbReference type="NCBI Taxonomy" id="67350"/>
    <lineage>
        <taxon>Bacteria</taxon>
        <taxon>Bacillati</taxon>
        <taxon>Actinomycetota</taxon>
        <taxon>Actinomycetes</taxon>
        <taxon>Kitasatosporales</taxon>
        <taxon>Streptomycetaceae</taxon>
        <taxon>Streptomyces</taxon>
        <taxon>Streptomyces aurantiacus group</taxon>
    </lineage>
</organism>
<sequence length="174" mass="19045">MDWYKVAESKAQFVLTVNGLLVTAIFSITAGHISDGREMAKVAGIETWCFFLFSTGALLGAVACAAACLWSRHGSNYKGTFALLGMNPEDPTSYRPEVLWYFGDLAHLEMEPAAALISRADRKFEITTLSYNVVHLARIVLRKHRFMNAGWALTALAIASLILGGVSVFVRAQT</sequence>
<dbReference type="Pfam" id="PF18967">
    <property type="entry name" value="PycTM"/>
    <property type="match status" value="1"/>
</dbReference>
<keyword evidence="5 8" id="KW-1133">Transmembrane helix</keyword>
<keyword evidence="2" id="KW-1003">Cell membrane</keyword>
<reference evidence="10 11" key="1">
    <citation type="submission" date="2023-04" db="EMBL/GenBank/DDBJ databases">
        <title>Forest soil microbial communities from Buena Vista Peninsula, Colon Province, Panama.</title>
        <authorList>
            <person name="Bouskill N."/>
        </authorList>
    </citation>
    <scope>NUCLEOTIDE SEQUENCE [LARGE SCALE GENOMIC DNA]</scope>
    <source>
        <strain evidence="10 11">GGS1</strain>
    </source>
</reference>
<keyword evidence="7 8" id="KW-0472">Membrane</keyword>
<evidence type="ECO:0000256" key="4">
    <source>
        <dbReference type="ARBA" id="ARBA00022741"/>
    </source>
</evidence>
<dbReference type="Proteomes" id="UP001160499">
    <property type="component" value="Unassembled WGS sequence"/>
</dbReference>
<dbReference type="InterPro" id="IPR043760">
    <property type="entry name" value="PycTM_dom"/>
</dbReference>
<proteinExistence type="predicted"/>
<evidence type="ECO:0000256" key="6">
    <source>
        <dbReference type="ARBA" id="ARBA00023118"/>
    </source>
</evidence>
<comment type="caution">
    <text evidence="10">The sequence shown here is derived from an EMBL/GenBank/DDBJ whole genome shotgun (WGS) entry which is preliminary data.</text>
</comment>
<feature type="transmembrane region" description="Helical" evidence="8">
    <location>
        <begin position="148"/>
        <end position="170"/>
    </location>
</feature>
<evidence type="ECO:0000313" key="11">
    <source>
        <dbReference type="Proteomes" id="UP001160499"/>
    </source>
</evidence>
<feature type="domain" description="Pycsar effector protein" evidence="9">
    <location>
        <begin position="2"/>
        <end position="165"/>
    </location>
</feature>
<protein>
    <recommendedName>
        <fullName evidence="9">Pycsar effector protein domain-containing protein</fullName>
    </recommendedName>
</protein>
<dbReference type="RefSeq" id="WP_280876662.1">
    <property type="nucleotide sequence ID" value="NZ_JARXVH010000004.1"/>
</dbReference>
<feature type="transmembrane region" description="Helical" evidence="8">
    <location>
        <begin position="12"/>
        <end position="33"/>
    </location>
</feature>
<evidence type="ECO:0000313" key="10">
    <source>
        <dbReference type="EMBL" id="MDH6215689.1"/>
    </source>
</evidence>
<evidence type="ECO:0000256" key="2">
    <source>
        <dbReference type="ARBA" id="ARBA00022475"/>
    </source>
</evidence>
<evidence type="ECO:0000256" key="7">
    <source>
        <dbReference type="ARBA" id="ARBA00023136"/>
    </source>
</evidence>
<evidence type="ECO:0000259" key="9">
    <source>
        <dbReference type="Pfam" id="PF18967"/>
    </source>
</evidence>
<keyword evidence="3 8" id="KW-0812">Transmembrane</keyword>
<keyword evidence="4" id="KW-0547">Nucleotide-binding</keyword>
<keyword evidence="6" id="KW-0051">Antiviral defense</keyword>
<evidence type="ECO:0000256" key="1">
    <source>
        <dbReference type="ARBA" id="ARBA00004236"/>
    </source>
</evidence>
<dbReference type="EMBL" id="JARXVH010000004">
    <property type="protein sequence ID" value="MDH6215689.1"/>
    <property type="molecule type" value="Genomic_DNA"/>
</dbReference>
<name>A0ABT6LIR6_9ACTN</name>
<keyword evidence="11" id="KW-1185">Reference proteome</keyword>
<evidence type="ECO:0000256" key="3">
    <source>
        <dbReference type="ARBA" id="ARBA00022692"/>
    </source>
</evidence>
<evidence type="ECO:0000256" key="8">
    <source>
        <dbReference type="SAM" id="Phobius"/>
    </source>
</evidence>
<accession>A0ABT6LIR6</accession>
<comment type="subcellular location">
    <subcellularLocation>
        <location evidence="1">Cell membrane</location>
    </subcellularLocation>
</comment>
<feature type="transmembrane region" description="Helical" evidence="8">
    <location>
        <begin position="45"/>
        <end position="70"/>
    </location>
</feature>
<evidence type="ECO:0000256" key="5">
    <source>
        <dbReference type="ARBA" id="ARBA00022989"/>
    </source>
</evidence>
<gene>
    <name evidence="10" type="ORF">M2283_002993</name>
</gene>